<dbReference type="OrthoDB" id="5182908at2"/>
<keyword evidence="2" id="KW-1003">Cell membrane</keyword>
<evidence type="ECO:0000313" key="8">
    <source>
        <dbReference type="Proteomes" id="UP000264006"/>
    </source>
</evidence>
<evidence type="ECO:0000313" key="7">
    <source>
        <dbReference type="EMBL" id="AXV07715.1"/>
    </source>
</evidence>
<sequence length="105" mass="11689">MAENEEHHDHPSRSTYLEIAGILAVMTTLEVLLYVFREQLGRQVTTPALIILTVGKFVLVGAWFMHLRFDNKILRRMFIAGIALAAAIFSVVAADWFLAATGPGF</sequence>
<evidence type="ECO:0000256" key="5">
    <source>
        <dbReference type="ARBA" id="ARBA00023136"/>
    </source>
</evidence>
<comment type="subcellular location">
    <subcellularLocation>
        <location evidence="1">Cell membrane</location>
        <topology evidence="1">Multi-pass membrane protein</topology>
    </subcellularLocation>
</comment>
<evidence type="ECO:0008006" key="9">
    <source>
        <dbReference type="Google" id="ProtNLM"/>
    </source>
</evidence>
<dbReference type="Pfam" id="PF03626">
    <property type="entry name" value="COX4_pro"/>
    <property type="match status" value="1"/>
</dbReference>
<evidence type="ECO:0000256" key="6">
    <source>
        <dbReference type="SAM" id="Phobius"/>
    </source>
</evidence>
<organism evidence="7 8">
    <name type="scientific">Euzebya pacifica</name>
    <dbReference type="NCBI Taxonomy" id="1608957"/>
    <lineage>
        <taxon>Bacteria</taxon>
        <taxon>Bacillati</taxon>
        <taxon>Actinomycetota</taxon>
        <taxon>Nitriliruptoria</taxon>
        <taxon>Euzebyales</taxon>
    </lineage>
</organism>
<feature type="transmembrane region" description="Helical" evidence="6">
    <location>
        <begin position="48"/>
        <end position="65"/>
    </location>
</feature>
<keyword evidence="5 6" id="KW-0472">Membrane</keyword>
<dbReference type="InterPro" id="IPR005171">
    <property type="entry name" value="Cyt_c_oxidase_su4_prok"/>
</dbReference>
<dbReference type="InterPro" id="IPR011743">
    <property type="entry name" value="Caa3_sub_IV"/>
</dbReference>
<dbReference type="KEGG" id="euz:DVS28_a3036"/>
<feature type="transmembrane region" description="Helical" evidence="6">
    <location>
        <begin position="77"/>
        <end position="99"/>
    </location>
</feature>
<evidence type="ECO:0000256" key="3">
    <source>
        <dbReference type="ARBA" id="ARBA00022692"/>
    </source>
</evidence>
<name>A0A346XZR8_9ACTN</name>
<dbReference type="GO" id="GO:0005886">
    <property type="term" value="C:plasma membrane"/>
    <property type="evidence" value="ECO:0007669"/>
    <property type="project" value="UniProtKB-SubCell"/>
</dbReference>
<feature type="transmembrane region" description="Helical" evidence="6">
    <location>
        <begin position="16"/>
        <end position="36"/>
    </location>
</feature>
<dbReference type="EMBL" id="CP031165">
    <property type="protein sequence ID" value="AXV07715.1"/>
    <property type="molecule type" value="Genomic_DNA"/>
</dbReference>
<evidence type="ECO:0000256" key="1">
    <source>
        <dbReference type="ARBA" id="ARBA00004651"/>
    </source>
</evidence>
<evidence type="ECO:0000256" key="4">
    <source>
        <dbReference type="ARBA" id="ARBA00022989"/>
    </source>
</evidence>
<reference evidence="7 8" key="1">
    <citation type="submission" date="2018-09" db="EMBL/GenBank/DDBJ databases">
        <title>Complete genome sequence of Euzebya sp. DY32-46 isolated from seawater of Pacific Ocean.</title>
        <authorList>
            <person name="Xu L."/>
            <person name="Wu Y.-H."/>
            <person name="Xu X.-W."/>
        </authorList>
    </citation>
    <scope>NUCLEOTIDE SEQUENCE [LARGE SCALE GENOMIC DNA]</scope>
    <source>
        <strain evidence="7 8">DY32-46</strain>
    </source>
</reference>
<protein>
    <recommendedName>
        <fullName evidence="9">Cytochrome C oxidase subunit IV</fullName>
    </recommendedName>
</protein>
<dbReference type="Proteomes" id="UP000264006">
    <property type="component" value="Chromosome"/>
</dbReference>
<dbReference type="NCBIfam" id="TIGR02229">
    <property type="entry name" value="caa3_sub_IV"/>
    <property type="match status" value="1"/>
</dbReference>
<keyword evidence="4 6" id="KW-1133">Transmembrane helix</keyword>
<keyword evidence="3 6" id="KW-0812">Transmembrane</keyword>
<evidence type="ECO:0000256" key="2">
    <source>
        <dbReference type="ARBA" id="ARBA00022475"/>
    </source>
</evidence>
<accession>A0A346XZR8</accession>
<dbReference type="RefSeq" id="WP_114592166.1">
    <property type="nucleotide sequence ID" value="NZ_CP031165.1"/>
</dbReference>
<proteinExistence type="predicted"/>
<gene>
    <name evidence="7" type="ORF">DVS28_a3036</name>
</gene>
<dbReference type="AlphaFoldDB" id="A0A346XZR8"/>
<keyword evidence="8" id="KW-1185">Reference proteome</keyword>